<dbReference type="SUPFAM" id="SSF69848">
    <property type="entry name" value="LCCL domain"/>
    <property type="match status" value="1"/>
</dbReference>
<dbReference type="Pfam" id="PF08642">
    <property type="entry name" value="Rxt3"/>
    <property type="match status" value="1"/>
</dbReference>
<comment type="caution">
    <text evidence="2">The sequence shown here is derived from an EMBL/GenBank/DDBJ whole genome shotgun (WGS) entry which is preliminary data.</text>
</comment>
<feature type="compositionally biased region" description="Low complexity" evidence="1">
    <location>
        <begin position="401"/>
        <end position="413"/>
    </location>
</feature>
<feature type="compositionally biased region" description="Polar residues" evidence="1">
    <location>
        <begin position="572"/>
        <end position="581"/>
    </location>
</feature>
<reference evidence="2 3" key="1">
    <citation type="submission" date="2018-02" db="EMBL/GenBank/DDBJ databases">
        <title>Draft genome sequences of Elsinoe sp., causing black scab on jojoba.</title>
        <authorList>
            <person name="Stodart B."/>
            <person name="Jeffress S."/>
            <person name="Ash G."/>
            <person name="Arun Chinnappa K."/>
        </authorList>
    </citation>
    <scope>NUCLEOTIDE SEQUENCE [LARGE SCALE GENOMIC DNA]</scope>
    <source>
        <strain evidence="2 3">Hillstone_2</strain>
    </source>
</reference>
<sequence length="936" mass="102829">MHAYQPPPTAQPPVQIPFSDPFHNRDPFMPSSQHRRKDSYGGPVGAALTPMVGERAWGGQPGPQLPPNLSHVSHNQPAHYHHDPNRQPNPYENARRRSLGAGASPPRYGGPLEPPPPPPPFQSRNMPPPSPSSVAAPSFPTHGPRGPPSASPFGGPRETSAFTSRPGGGMSIGSLIGNDKPSNSDRSPKAMTTQNSPTFRPSHPLSPKRARSTSMREDYNRAPRPLSPRSHAYAQQEHRDERDRWFAARPFGGPPHPPGPPGASSSFRPYQSSPTSVTGQSPHTNGPGIPPPARPNSQPTASMQERIEAWRAAQPEHRIPGGFREYGPAQNEPVHRYDMDERHARPLMDHGRQAETQPPPIHAPYPPPPHREDRDPYARHPYHALDRRPEYDDRRPPEPRSVPAAASSPPTAADNVGFESRFRHYGGPPQDRDRMETSSQPGGRRDDDGHPVQRSFLTVSPELNRKGGRASPLPQAVQGAQPRLMGPGRDPSIKNEFGRMFSGLGSGVGGSSTPTGPFSASGNLTPSRLSPSRFADGDHERPEDHENVVDGNSILHRADRSEAAREDMDSLNGRNTPTASHKANKRAKTAHHHHHHGHAHHHHHHHHTPVEDNASARGGFSTLRFPSNPSAAQANQPPTVHHHHHHHNHAVHPPHHHHHTKPAPPPPAPEIHVRNQEVFDLAKSKPRVHLGSALYEPFISLPSNKRVLLDMKHLFAPSPKPIPFFPERENSTFTVRVPRSYLVPSALQSLETSSIAGGLEAICERRHVWGTEIYTDDSDVVAAAVHSGWIKGDFGEWNEDIKDLFSDEHNGTNGINGTNGDAQLSPTHGKLVNKPAHPAAIPADRDMHVTVIILPPLKDYVGMTMNFLKSRNWGKDHDGMSFIIQKVEFVDEGRETRFAERGMMAKKKRAGEEMRRREAAESLLGLGRGRGVGVGA</sequence>
<evidence type="ECO:0000313" key="3">
    <source>
        <dbReference type="Proteomes" id="UP000308133"/>
    </source>
</evidence>
<proteinExistence type="predicted"/>
<dbReference type="AlphaFoldDB" id="A0A4U7AZK6"/>
<feature type="compositionally biased region" description="Basic and acidic residues" evidence="1">
    <location>
        <begin position="333"/>
        <end position="353"/>
    </location>
</feature>
<feature type="compositionally biased region" description="Low complexity" evidence="1">
    <location>
        <begin position="511"/>
        <end position="522"/>
    </location>
</feature>
<protein>
    <submittedName>
        <fullName evidence="2">Putative histone deacetylation protein Rxt3</fullName>
    </submittedName>
</protein>
<dbReference type="InterPro" id="IPR036609">
    <property type="entry name" value="LCCL_sf"/>
</dbReference>
<feature type="compositionally biased region" description="Pro residues" evidence="1">
    <location>
        <begin position="357"/>
        <end position="368"/>
    </location>
</feature>
<dbReference type="Gene3D" id="2.170.130.20">
    <property type="entry name" value="LCCL-like domain"/>
    <property type="match status" value="1"/>
</dbReference>
<evidence type="ECO:0000256" key="1">
    <source>
        <dbReference type="SAM" id="MobiDB-lite"/>
    </source>
</evidence>
<feature type="compositionally biased region" description="Pro residues" evidence="1">
    <location>
        <begin position="1"/>
        <end position="15"/>
    </location>
</feature>
<dbReference type="Proteomes" id="UP000308133">
    <property type="component" value="Unassembled WGS sequence"/>
</dbReference>
<evidence type="ECO:0000313" key="2">
    <source>
        <dbReference type="EMBL" id="TKX20467.1"/>
    </source>
</evidence>
<feature type="region of interest" description="Disordered" evidence="1">
    <location>
        <begin position="1"/>
        <end position="490"/>
    </location>
</feature>
<feature type="compositionally biased region" description="Basic and acidic residues" evidence="1">
    <location>
        <begin position="535"/>
        <end position="548"/>
    </location>
</feature>
<feature type="compositionally biased region" description="Polar residues" evidence="1">
    <location>
        <begin position="270"/>
        <end position="284"/>
    </location>
</feature>
<feature type="compositionally biased region" description="Basic and acidic residues" evidence="1">
    <location>
        <begin position="369"/>
        <end position="398"/>
    </location>
</feature>
<feature type="compositionally biased region" description="Polar residues" evidence="1">
    <location>
        <begin position="189"/>
        <end position="199"/>
    </location>
</feature>
<feature type="compositionally biased region" description="Pro residues" evidence="1">
    <location>
        <begin position="112"/>
        <end position="131"/>
    </location>
</feature>
<gene>
    <name evidence="2" type="ORF">C1H76_7277</name>
</gene>
<feature type="compositionally biased region" description="Pro residues" evidence="1">
    <location>
        <begin position="252"/>
        <end position="261"/>
    </location>
</feature>
<feature type="region of interest" description="Disordered" evidence="1">
    <location>
        <begin position="504"/>
        <end position="671"/>
    </location>
</feature>
<feature type="compositionally biased region" description="Polar residues" evidence="1">
    <location>
        <begin position="624"/>
        <end position="636"/>
    </location>
</feature>
<feature type="compositionally biased region" description="Basic and acidic residues" evidence="1">
    <location>
        <begin position="236"/>
        <end position="246"/>
    </location>
</feature>
<feature type="compositionally biased region" description="Basic residues" evidence="1">
    <location>
        <begin position="640"/>
        <end position="661"/>
    </location>
</feature>
<dbReference type="InterPro" id="IPR013951">
    <property type="entry name" value="Rxt3"/>
</dbReference>
<feature type="compositionally biased region" description="Basic and acidic residues" evidence="1">
    <location>
        <begin position="556"/>
        <end position="568"/>
    </location>
</feature>
<dbReference type="EMBL" id="PTQR01000088">
    <property type="protein sequence ID" value="TKX20467.1"/>
    <property type="molecule type" value="Genomic_DNA"/>
</dbReference>
<accession>A0A4U7AZK6</accession>
<name>A0A4U7AZK6_9PEZI</name>
<organism evidence="2 3">
    <name type="scientific">Elsinoe australis</name>
    <dbReference type="NCBI Taxonomy" id="40998"/>
    <lineage>
        <taxon>Eukaryota</taxon>
        <taxon>Fungi</taxon>
        <taxon>Dikarya</taxon>
        <taxon>Ascomycota</taxon>
        <taxon>Pezizomycotina</taxon>
        <taxon>Dothideomycetes</taxon>
        <taxon>Dothideomycetidae</taxon>
        <taxon>Myriangiales</taxon>
        <taxon>Elsinoaceae</taxon>
        <taxon>Elsinoe</taxon>
    </lineage>
</organism>
<feature type="compositionally biased region" description="Basic and acidic residues" evidence="1">
    <location>
        <begin position="305"/>
        <end position="319"/>
    </location>
</feature>
<feature type="compositionally biased region" description="Basic residues" evidence="1">
    <location>
        <begin position="582"/>
        <end position="607"/>
    </location>
</feature>